<dbReference type="GO" id="GO:0016491">
    <property type="term" value="F:oxidoreductase activity"/>
    <property type="evidence" value="ECO:0007669"/>
    <property type="project" value="UniProtKB-KW"/>
</dbReference>
<name>A0A9P9IVB7_9PLEO</name>
<dbReference type="OrthoDB" id="191139at2759"/>
<comment type="caution">
    <text evidence="3">The sequence shown here is derived from an EMBL/GenBank/DDBJ whole genome shotgun (WGS) entry which is preliminary data.</text>
</comment>
<comment type="similarity">
    <text evidence="1">Belongs to the short-chain dehydrogenases/reductases (SDR) family.</text>
</comment>
<evidence type="ECO:0000256" key="1">
    <source>
        <dbReference type="ARBA" id="ARBA00006484"/>
    </source>
</evidence>
<dbReference type="Proteomes" id="UP000700596">
    <property type="component" value="Unassembled WGS sequence"/>
</dbReference>
<protein>
    <recommendedName>
        <fullName evidence="5">Short chain dehydrogenase</fullName>
    </recommendedName>
</protein>
<evidence type="ECO:0000313" key="4">
    <source>
        <dbReference type="Proteomes" id="UP000700596"/>
    </source>
</evidence>
<dbReference type="InterPro" id="IPR002347">
    <property type="entry name" value="SDR_fam"/>
</dbReference>
<organism evidence="3 4">
    <name type="scientific">Dendryphion nanum</name>
    <dbReference type="NCBI Taxonomy" id="256645"/>
    <lineage>
        <taxon>Eukaryota</taxon>
        <taxon>Fungi</taxon>
        <taxon>Dikarya</taxon>
        <taxon>Ascomycota</taxon>
        <taxon>Pezizomycotina</taxon>
        <taxon>Dothideomycetes</taxon>
        <taxon>Pleosporomycetidae</taxon>
        <taxon>Pleosporales</taxon>
        <taxon>Torulaceae</taxon>
        <taxon>Dendryphion</taxon>
    </lineage>
</organism>
<keyword evidence="2" id="KW-0560">Oxidoreductase</keyword>
<proteinExistence type="inferred from homology"/>
<dbReference type="PANTHER" id="PTHR24320:SF274">
    <property type="entry name" value="CHAIN DEHYDROGENASE, PUTATIVE (AFU_ORTHOLOGUE AFUA_4G00440)-RELATED"/>
    <property type="match status" value="1"/>
</dbReference>
<evidence type="ECO:0000256" key="2">
    <source>
        <dbReference type="ARBA" id="ARBA00023002"/>
    </source>
</evidence>
<dbReference type="AlphaFoldDB" id="A0A9P9IVB7"/>
<reference evidence="3" key="1">
    <citation type="journal article" date="2021" name="Nat. Commun.">
        <title>Genetic determinants of endophytism in the Arabidopsis root mycobiome.</title>
        <authorList>
            <person name="Mesny F."/>
            <person name="Miyauchi S."/>
            <person name="Thiergart T."/>
            <person name="Pickel B."/>
            <person name="Atanasova L."/>
            <person name="Karlsson M."/>
            <person name="Huettel B."/>
            <person name="Barry K.W."/>
            <person name="Haridas S."/>
            <person name="Chen C."/>
            <person name="Bauer D."/>
            <person name="Andreopoulos W."/>
            <person name="Pangilinan J."/>
            <person name="LaButti K."/>
            <person name="Riley R."/>
            <person name="Lipzen A."/>
            <person name="Clum A."/>
            <person name="Drula E."/>
            <person name="Henrissat B."/>
            <person name="Kohler A."/>
            <person name="Grigoriev I.V."/>
            <person name="Martin F.M."/>
            <person name="Hacquard S."/>
        </authorList>
    </citation>
    <scope>NUCLEOTIDE SEQUENCE</scope>
    <source>
        <strain evidence="3">MPI-CAGE-CH-0243</strain>
    </source>
</reference>
<dbReference type="EMBL" id="JAGMWT010000002">
    <property type="protein sequence ID" value="KAH7134882.1"/>
    <property type="molecule type" value="Genomic_DNA"/>
</dbReference>
<evidence type="ECO:0008006" key="5">
    <source>
        <dbReference type="Google" id="ProtNLM"/>
    </source>
</evidence>
<dbReference type="SUPFAM" id="SSF51735">
    <property type="entry name" value="NAD(P)-binding Rossmann-fold domains"/>
    <property type="match status" value="1"/>
</dbReference>
<keyword evidence="4" id="KW-1185">Reference proteome</keyword>
<gene>
    <name evidence="3" type="ORF">B0J11DRAFT_147548</name>
</gene>
<dbReference type="InterPro" id="IPR036291">
    <property type="entry name" value="NAD(P)-bd_dom_sf"/>
</dbReference>
<evidence type="ECO:0000313" key="3">
    <source>
        <dbReference type="EMBL" id="KAH7134882.1"/>
    </source>
</evidence>
<dbReference type="PANTHER" id="PTHR24320">
    <property type="entry name" value="RETINOL DEHYDROGENASE"/>
    <property type="match status" value="1"/>
</dbReference>
<dbReference type="PRINTS" id="PR00081">
    <property type="entry name" value="GDHRDH"/>
</dbReference>
<accession>A0A9P9IVB7</accession>
<dbReference type="Gene3D" id="3.40.50.720">
    <property type="entry name" value="NAD(P)-binding Rossmann-like Domain"/>
    <property type="match status" value="1"/>
</dbReference>
<sequence length="260" mass="27982">MPRILITGSSDGLGLQVAQRLVSRGHDVVLHARNEQRARDATSACPGAQGVVTGDLSSLAQTKQLAASINQLGGLDTLILNAGLYRGDFRKTEDGIPALVAVNTIAPYVLAALVRPVPKRIVFLSSGLHQSGSLDLGDLLWKRRGEAKWNDMTAYCDSKLCNILLAKAFARRWPNVSVNALDPGWMPTKMGGAGATGSFESSIESYVLLAEGEGDECGEVTGRYWHPSKKEGKAVGGCEDEEKQEELLKRCREFSGVDIE</sequence>
<dbReference type="Pfam" id="PF00106">
    <property type="entry name" value="adh_short"/>
    <property type="match status" value="1"/>
</dbReference>